<accession>A0ABS2WEL9</accession>
<evidence type="ECO:0000256" key="3">
    <source>
        <dbReference type="ARBA" id="ARBA00019192"/>
    </source>
</evidence>
<reference evidence="9" key="1">
    <citation type="journal article" date="2024" name="Int. J. Syst. Evol. Microbiol.">
        <title>Polycladomyces zharkentensis sp. nov., a novel thermophilic cellulose- and starch-degrading member of the Bacillota from a geothermal aquifer in Kazakhstan.</title>
        <authorList>
            <person name="Mashzhan A."/>
            <person name="Kistaubayeva A."/>
            <person name="Javier-Lopez R."/>
            <person name="Bissenova U."/>
            <person name="Bissenbay A."/>
            <person name="Birkeland N.K."/>
        </authorList>
    </citation>
    <scope>NUCLEOTIDE SEQUENCE</scope>
    <source>
        <strain evidence="9">ZKZ2T</strain>
    </source>
</reference>
<gene>
    <name evidence="6 9" type="primary">prfB</name>
    <name evidence="9" type="ORF">JQC72_00445</name>
</gene>
<comment type="function">
    <text evidence="1 6">Peptide chain release factor 2 directs the termination of translation in response to the peptide chain termination codons UGA and UAA.</text>
</comment>
<dbReference type="InterPro" id="IPR000352">
    <property type="entry name" value="Pep_chain_release_fac_I"/>
</dbReference>
<feature type="coiled-coil region" evidence="7">
    <location>
        <begin position="52"/>
        <end position="115"/>
    </location>
</feature>
<dbReference type="Gene3D" id="3.30.70.1660">
    <property type="match status" value="1"/>
</dbReference>
<dbReference type="RefSeq" id="WP_205492235.1">
    <property type="nucleotide sequence ID" value="NZ_JAFHAP010000001.1"/>
</dbReference>
<dbReference type="Pfam" id="PF03462">
    <property type="entry name" value="PCRF"/>
    <property type="match status" value="1"/>
</dbReference>
<comment type="subcellular location">
    <subcellularLocation>
        <location evidence="6">Cytoplasm</location>
    </subcellularLocation>
</comment>
<dbReference type="PANTHER" id="PTHR43116">
    <property type="entry name" value="PEPTIDE CHAIN RELEASE FACTOR 2"/>
    <property type="match status" value="1"/>
</dbReference>
<dbReference type="InterPro" id="IPR005139">
    <property type="entry name" value="PCRF"/>
</dbReference>
<dbReference type="HAMAP" id="MF_00094">
    <property type="entry name" value="Rel_fac_2"/>
    <property type="match status" value="1"/>
</dbReference>
<evidence type="ECO:0000256" key="5">
    <source>
        <dbReference type="ARBA" id="ARBA00022917"/>
    </source>
</evidence>
<dbReference type="InterPro" id="IPR045853">
    <property type="entry name" value="Pep_chain_release_fac_I_sf"/>
</dbReference>
<comment type="caution">
    <text evidence="9">The sequence shown here is derived from an EMBL/GenBank/DDBJ whole genome shotgun (WGS) entry which is preliminary data.</text>
</comment>
<dbReference type="NCBIfam" id="TIGR00020">
    <property type="entry name" value="prfB"/>
    <property type="match status" value="1"/>
</dbReference>
<feature type="modified residue" description="N5-methylglutamine" evidence="6">
    <location>
        <position position="251"/>
    </location>
</feature>
<feature type="domain" description="Prokaryotic-type class I peptide chain release factors" evidence="8">
    <location>
        <begin position="244"/>
        <end position="260"/>
    </location>
</feature>
<keyword evidence="7" id="KW-0175">Coiled coil</keyword>
<keyword evidence="10" id="KW-1185">Reference proteome</keyword>
<comment type="similarity">
    <text evidence="2 6">Belongs to the prokaryotic/mitochondrial release factor family.</text>
</comment>
<dbReference type="PANTHER" id="PTHR43116:SF3">
    <property type="entry name" value="CLASS I PEPTIDE CHAIN RELEASE FACTOR"/>
    <property type="match status" value="1"/>
</dbReference>
<dbReference type="Gene3D" id="1.20.58.410">
    <property type="entry name" value="Release factor"/>
    <property type="match status" value="1"/>
</dbReference>
<evidence type="ECO:0000256" key="7">
    <source>
        <dbReference type="SAM" id="Coils"/>
    </source>
</evidence>
<comment type="PTM">
    <text evidence="6">Methylated by PrmC. Methylation increases the termination efficiency of RF2.</text>
</comment>
<evidence type="ECO:0000313" key="10">
    <source>
        <dbReference type="Proteomes" id="UP001177120"/>
    </source>
</evidence>
<protein>
    <recommendedName>
        <fullName evidence="3 6">Peptide chain release factor 2</fullName>
        <shortName evidence="6">RF-2</shortName>
    </recommendedName>
</protein>
<dbReference type="PROSITE" id="PS00745">
    <property type="entry name" value="RF_PROK_I"/>
    <property type="match status" value="1"/>
</dbReference>
<evidence type="ECO:0000256" key="4">
    <source>
        <dbReference type="ARBA" id="ARBA00022481"/>
    </source>
</evidence>
<dbReference type="SUPFAM" id="SSF75620">
    <property type="entry name" value="Release factor"/>
    <property type="match status" value="1"/>
</dbReference>
<dbReference type="EMBL" id="JAFHAP010000001">
    <property type="protein sequence ID" value="MBN2907990.1"/>
    <property type="molecule type" value="Genomic_DNA"/>
</dbReference>
<dbReference type="SMART" id="SM00937">
    <property type="entry name" value="PCRF"/>
    <property type="match status" value="1"/>
</dbReference>
<dbReference type="Proteomes" id="UP001177120">
    <property type="component" value="Unassembled WGS sequence"/>
</dbReference>
<evidence type="ECO:0000259" key="8">
    <source>
        <dbReference type="PROSITE" id="PS00745"/>
    </source>
</evidence>
<dbReference type="Gene3D" id="3.30.160.20">
    <property type="match status" value="1"/>
</dbReference>
<evidence type="ECO:0000256" key="2">
    <source>
        <dbReference type="ARBA" id="ARBA00010835"/>
    </source>
</evidence>
<keyword evidence="4 6" id="KW-0488">Methylation</keyword>
<keyword evidence="6" id="KW-0963">Cytoplasm</keyword>
<keyword evidence="5 6" id="KW-0648">Protein biosynthesis</keyword>
<evidence type="ECO:0000313" key="9">
    <source>
        <dbReference type="EMBL" id="MBN2907990.1"/>
    </source>
</evidence>
<name>A0ABS2WEL9_9BACL</name>
<evidence type="ECO:0000256" key="1">
    <source>
        <dbReference type="ARBA" id="ARBA00002613"/>
    </source>
</evidence>
<dbReference type="Pfam" id="PF00472">
    <property type="entry name" value="RF-1"/>
    <property type="match status" value="1"/>
</dbReference>
<proteinExistence type="inferred from homology"/>
<sequence length="372" mass="42277">MSLGELKQEVNNTAKRLADIRGSLDLDQKKARIAELEAQMTAPDFWDDQQQAQKVIDEANALKAQVETMTKLEQAHEDLQVLLELAAEEDDESLLEEAEETIRSLKKEMTQFELSLLLSEPYDKNNAILELHPGAGGTESQDWASMLLRMYTRWAERKGYKVETLDYLPGEEAGIKSVTLLIKGHNAYGYLKAEKGVHRLVRISPFDASGRRHTSFVSANVMPEVDDDVEVEIKPEELKIDTYRSSGAGGQHVNTTDSAVRITHLPTGIVVTCQSERSQIKNRERAMKILKARLYERMMEERRKQIDQLKGEQTEIGWGNQIRSYVFHPYSMVKDHRTQVEVGNVQAVMDGEIDIFIDAYLRQKIGGQQSKK</sequence>
<evidence type="ECO:0000256" key="6">
    <source>
        <dbReference type="HAMAP-Rule" id="MF_00094"/>
    </source>
</evidence>
<organism evidence="9 10">
    <name type="scientific">Polycladomyces zharkentensis</name>
    <dbReference type="NCBI Taxonomy" id="2807616"/>
    <lineage>
        <taxon>Bacteria</taxon>
        <taxon>Bacillati</taxon>
        <taxon>Bacillota</taxon>
        <taxon>Bacilli</taxon>
        <taxon>Bacillales</taxon>
        <taxon>Thermoactinomycetaceae</taxon>
        <taxon>Polycladomyces</taxon>
    </lineage>
</organism>
<dbReference type="InterPro" id="IPR004374">
    <property type="entry name" value="PrfB"/>
</dbReference>